<evidence type="ECO:0000259" key="3">
    <source>
        <dbReference type="Pfam" id="PF13505"/>
    </source>
</evidence>
<feature type="signal peptide" evidence="2">
    <location>
        <begin position="1"/>
        <end position="20"/>
    </location>
</feature>
<dbReference type="Proteomes" id="UP000569732">
    <property type="component" value="Unassembled WGS sequence"/>
</dbReference>
<dbReference type="Pfam" id="PF13505">
    <property type="entry name" value="OMP_b-brl"/>
    <property type="match status" value="1"/>
</dbReference>
<proteinExistence type="predicted"/>
<reference evidence="4 5" key="1">
    <citation type="submission" date="2020-07" db="EMBL/GenBank/DDBJ databases">
        <title>Endozoicomonas sp. nov., isolated from sediment.</title>
        <authorList>
            <person name="Gu T."/>
        </authorList>
    </citation>
    <scope>NUCLEOTIDE SEQUENCE [LARGE SCALE GENOMIC DNA]</scope>
    <source>
        <strain evidence="4 5">SM1973</strain>
    </source>
</reference>
<keyword evidence="5" id="KW-1185">Reference proteome</keyword>
<evidence type="ECO:0000313" key="5">
    <source>
        <dbReference type="Proteomes" id="UP000569732"/>
    </source>
</evidence>
<accession>A0A853IA23</accession>
<dbReference type="Gene3D" id="2.40.160.20">
    <property type="match status" value="1"/>
</dbReference>
<dbReference type="RefSeq" id="WP_180571736.1">
    <property type="nucleotide sequence ID" value="NZ_JACCKB010000139.1"/>
</dbReference>
<feature type="chain" id="PRO_5032485372" evidence="2">
    <location>
        <begin position="21"/>
        <end position="214"/>
    </location>
</feature>
<dbReference type="EMBL" id="JACCKB010000139">
    <property type="protein sequence ID" value="NYZ69759.1"/>
    <property type="molecule type" value="Genomic_DNA"/>
</dbReference>
<name>A0A853IA23_9GAMM</name>
<comment type="caution">
    <text evidence="4">The sequence shown here is derived from an EMBL/GenBank/DDBJ whole genome shotgun (WGS) entry which is preliminary data.</text>
</comment>
<dbReference type="InterPro" id="IPR027385">
    <property type="entry name" value="Beta-barrel_OMP"/>
</dbReference>
<keyword evidence="1 2" id="KW-0732">Signal</keyword>
<evidence type="ECO:0000313" key="4">
    <source>
        <dbReference type="EMBL" id="NYZ69759.1"/>
    </source>
</evidence>
<evidence type="ECO:0000256" key="2">
    <source>
        <dbReference type="SAM" id="SignalP"/>
    </source>
</evidence>
<dbReference type="InterPro" id="IPR011250">
    <property type="entry name" value="OMP/PagP_B-barrel"/>
</dbReference>
<feature type="domain" description="Outer membrane protein beta-barrel" evidence="3">
    <location>
        <begin position="7"/>
        <end position="214"/>
    </location>
</feature>
<evidence type="ECO:0000256" key="1">
    <source>
        <dbReference type="ARBA" id="ARBA00022729"/>
    </source>
</evidence>
<sequence length="214" mass="23835">MKRAVLAVAVVSTFAIPSFAENNLNPFEDEKSGFYLGLGLGAADYDKSYDEWKDGNFGYTKYQVRDGAANIFAGYRVNKYFALEVNYAYLGNPDAKNTHLDHAYEVENKIRGYGIKAVGIYPINNSFELKASAGVMKWKVEEDYSTPGLGNGQYDESSSERGSSLTVGFGANYNLTENVAFGLQWERINDVGDKELRFGETDIDVYSASVQYKF</sequence>
<organism evidence="4 5">
    <name type="scientific">Spartinivicinus marinus</name>
    <dbReference type="NCBI Taxonomy" id="2994442"/>
    <lineage>
        <taxon>Bacteria</taxon>
        <taxon>Pseudomonadati</taxon>
        <taxon>Pseudomonadota</taxon>
        <taxon>Gammaproteobacteria</taxon>
        <taxon>Oceanospirillales</taxon>
        <taxon>Zooshikellaceae</taxon>
        <taxon>Spartinivicinus</taxon>
    </lineage>
</organism>
<gene>
    <name evidence="4" type="ORF">H0A36_27485</name>
</gene>
<dbReference type="SUPFAM" id="SSF56925">
    <property type="entry name" value="OMPA-like"/>
    <property type="match status" value="1"/>
</dbReference>
<dbReference type="AlphaFoldDB" id="A0A853IA23"/>
<protein>
    <submittedName>
        <fullName evidence="4">Porin family protein</fullName>
    </submittedName>
</protein>